<accession>A0A914R762</accession>
<dbReference type="GO" id="GO:0006406">
    <property type="term" value="P:mRNA export from nucleus"/>
    <property type="evidence" value="ECO:0007669"/>
    <property type="project" value="InterPro"/>
</dbReference>
<organism evidence="1 2">
    <name type="scientific">Parascaris equorum</name>
    <name type="common">Equine roundworm</name>
    <dbReference type="NCBI Taxonomy" id="6256"/>
    <lineage>
        <taxon>Eukaryota</taxon>
        <taxon>Metazoa</taxon>
        <taxon>Ecdysozoa</taxon>
        <taxon>Nematoda</taxon>
        <taxon>Chromadorea</taxon>
        <taxon>Rhabditida</taxon>
        <taxon>Spirurina</taxon>
        <taxon>Ascaridomorpha</taxon>
        <taxon>Ascaridoidea</taxon>
        <taxon>Ascarididae</taxon>
        <taxon>Parascaris</taxon>
    </lineage>
</organism>
<dbReference type="PANTHER" id="PTHR21597:SF0">
    <property type="entry name" value="THO COMPLEX SUBUNIT 2"/>
    <property type="match status" value="1"/>
</dbReference>
<dbReference type="Proteomes" id="UP000887564">
    <property type="component" value="Unplaced"/>
</dbReference>
<protein>
    <submittedName>
        <fullName evidence="2">Uncharacterized protein</fullName>
    </submittedName>
</protein>
<dbReference type="InterPro" id="IPR040007">
    <property type="entry name" value="Tho2"/>
</dbReference>
<name>A0A914R762_PAREQ</name>
<dbReference type="GO" id="GO:0003729">
    <property type="term" value="F:mRNA binding"/>
    <property type="evidence" value="ECO:0007669"/>
    <property type="project" value="TreeGrafter"/>
</dbReference>
<evidence type="ECO:0000313" key="2">
    <source>
        <dbReference type="WBParaSite" id="PEQ_0000051101-mRNA-1"/>
    </source>
</evidence>
<dbReference type="PANTHER" id="PTHR21597">
    <property type="entry name" value="THO2 PROTEIN"/>
    <property type="match status" value="1"/>
</dbReference>
<reference evidence="2" key="1">
    <citation type="submission" date="2022-11" db="UniProtKB">
        <authorList>
            <consortium name="WormBaseParasite"/>
        </authorList>
    </citation>
    <scope>IDENTIFICATION</scope>
</reference>
<sequence>FVCFDDINKINYLISFFCINFTPSGKFFSGQFNVDPNRVLDIILECFEASPQRRRFFISLLADFKASADDLCNILGFKFTFYQLSPKQDGIISEHKARIQRDLRRAKRAEVISTSAVPIEVHPQSTG</sequence>
<dbReference type="GO" id="GO:0000445">
    <property type="term" value="C:THO complex part of transcription export complex"/>
    <property type="evidence" value="ECO:0007669"/>
    <property type="project" value="TreeGrafter"/>
</dbReference>
<dbReference type="AlphaFoldDB" id="A0A914R762"/>
<dbReference type="GO" id="GO:0006397">
    <property type="term" value="P:mRNA processing"/>
    <property type="evidence" value="ECO:0007669"/>
    <property type="project" value="InterPro"/>
</dbReference>
<dbReference type="WBParaSite" id="PEQ_0000051101-mRNA-1">
    <property type="protein sequence ID" value="PEQ_0000051101-mRNA-1"/>
    <property type="gene ID" value="PEQ_0000051101"/>
</dbReference>
<evidence type="ECO:0000313" key="1">
    <source>
        <dbReference type="Proteomes" id="UP000887564"/>
    </source>
</evidence>
<keyword evidence="1" id="KW-1185">Reference proteome</keyword>
<proteinExistence type="predicted"/>